<evidence type="ECO:0000256" key="6">
    <source>
        <dbReference type="ARBA" id="ARBA00023136"/>
    </source>
</evidence>
<feature type="transmembrane region" description="Helical" evidence="8">
    <location>
        <begin position="36"/>
        <end position="56"/>
    </location>
</feature>
<sequence>MIQKENKTQNNSAQSKASVNMIDEQREKTSKNPANWVMVMALYLLGIFMGAIDTGIVTPARTVIQNNLGISETVGIWMITIYTLSYAAAIPVMGKLADRFGKKRLYVISIVLFGIGSFGCGLAQNLASFPLLLFSRVVQAIGGGGIVPIATAAIGTIVPKSKQGMALGLVGGVYGVANVFGASAGSAILDIVGIDNWQWIFYINVPIAVFVIVFGIRSLPADAPSAAKKIDYAGITLMVAIVLALLWVFQHLDFFDLIKSVQDPNVWAASLAVIVFTPIFIICELKADDPVIDIRYFAKFQVALTMLLAALSGMTMMAIIFVPQFAENSMRLAAGAGGYPVIILGLASGVGAPLSGKLTDKYGPRLVIGFGALVSVIAALALIYWASPNPGYFSAIVCLILMGLGLGFIIGAPLNYLILHLLPASQATSGLANLSLVRAFGTTIAPAILVGLLANSLSGLQNTLMDELPDTVSIGELPHAQELQNRFAALKADPRMAEVIGDFAIPDFTQTTFPVKMSTVNAGKAATDNGIVLPDQLISLLQTADVTNIVARSIQVSDYIFEQQLPTQIAQIQAGIAKGIHEISNGQKQIDARIVQLKSTGAPAPVIAQLENSRKETAQTIIWMEELSAALPDAFTVGQKNYAADIRENSAELESTFQLALNRGFANLFWFYGLASLAMLILLIGVPGKKKIDSTE</sequence>
<reference evidence="10 11" key="1">
    <citation type="submission" date="2023-07" db="EMBL/GenBank/DDBJ databases">
        <title>Sequencing the genomes of 1000 actinobacteria strains.</title>
        <authorList>
            <person name="Klenk H.-P."/>
        </authorList>
    </citation>
    <scope>NUCLEOTIDE SEQUENCE [LARGE SCALE GENOMIC DNA]</scope>
    <source>
        <strain evidence="10 11">DSM 15539</strain>
    </source>
</reference>
<keyword evidence="2" id="KW-0813">Transport</keyword>
<feature type="transmembrane region" description="Helical" evidence="8">
    <location>
        <begin position="668"/>
        <end position="686"/>
    </location>
</feature>
<evidence type="ECO:0000313" key="11">
    <source>
        <dbReference type="Proteomes" id="UP001266099"/>
    </source>
</evidence>
<feature type="transmembrane region" description="Helical" evidence="8">
    <location>
        <begin position="76"/>
        <end position="93"/>
    </location>
</feature>
<dbReference type="EMBL" id="JAVDUJ010000001">
    <property type="protein sequence ID" value="MDR6940061.1"/>
    <property type="molecule type" value="Genomic_DNA"/>
</dbReference>
<keyword evidence="4 8" id="KW-0812">Transmembrane</keyword>
<feature type="transmembrane region" description="Helical" evidence="8">
    <location>
        <begin position="133"/>
        <end position="154"/>
    </location>
</feature>
<evidence type="ECO:0000256" key="2">
    <source>
        <dbReference type="ARBA" id="ARBA00022448"/>
    </source>
</evidence>
<dbReference type="Gene3D" id="1.20.1720.10">
    <property type="entry name" value="Multidrug resistance protein D"/>
    <property type="match status" value="1"/>
</dbReference>
<feature type="transmembrane region" description="Helical" evidence="8">
    <location>
        <begin position="431"/>
        <end position="454"/>
    </location>
</feature>
<evidence type="ECO:0000256" key="1">
    <source>
        <dbReference type="ARBA" id="ARBA00004651"/>
    </source>
</evidence>
<feature type="transmembrane region" description="Helical" evidence="8">
    <location>
        <begin position="166"/>
        <end position="193"/>
    </location>
</feature>
<evidence type="ECO:0000256" key="5">
    <source>
        <dbReference type="ARBA" id="ARBA00022989"/>
    </source>
</evidence>
<feature type="transmembrane region" description="Helical" evidence="8">
    <location>
        <begin position="105"/>
        <end position="127"/>
    </location>
</feature>
<dbReference type="Proteomes" id="UP001266099">
    <property type="component" value="Unassembled WGS sequence"/>
</dbReference>
<keyword evidence="3" id="KW-1003">Cell membrane</keyword>
<dbReference type="InterPro" id="IPR011701">
    <property type="entry name" value="MFS"/>
</dbReference>
<dbReference type="InterPro" id="IPR020846">
    <property type="entry name" value="MFS_dom"/>
</dbReference>
<gene>
    <name evidence="10" type="ORF">J2S36_001604</name>
</gene>
<feature type="region of interest" description="Disordered" evidence="7">
    <location>
        <begin position="1"/>
        <end position="26"/>
    </location>
</feature>
<keyword evidence="6 8" id="KW-0472">Membrane</keyword>
<protein>
    <submittedName>
        <fullName evidence="10">EmrB/QacA subfamily drug resistance transporter</fullName>
    </submittedName>
</protein>
<feature type="transmembrane region" description="Helical" evidence="8">
    <location>
        <begin position="392"/>
        <end position="419"/>
    </location>
</feature>
<feature type="domain" description="Major facilitator superfamily (MFS) profile" evidence="9">
    <location>
        <begin position="39"/>
        <end position="509"/>
    </location>
</feature>
<comment type="caution">
    <text evidence="10">The sequence shown here is derived from an EMBL/GenBank/DDBJ whole genome shotgun (WGS) entry which is preliminary data.</text>
</comment>
<keyword evidence="11" id="KW-1185">Reference proteome</keyword>
<dbReference type="Gene3D" id="1.20.1250.20">
    <property type="entry name" value="MFS general substrate transporter like domains"/>
    <property type="match status" value="1"/>
</dbReference>
<feature type="transmembrane region" description="Helical" evidence="8">
    <location>
        <begin position="332"/>
        <end position="354"/>
    </location>
</feature>
<dbReference type="PANTHER" id="PTHR42718:SF46">
    <property type="entry name" value="BLR6921 PROTEIN"/>
    <property type="match status" value="1"/>
</dbReference>
<dbReference type="SUPFAM" id="SSF103473">
    <property type="entry name" value="MFS general substrate transporter"/>
    <property type="match status" value="1"/>
</dbReference>
<feature type="transmembrane region" description="Helical" evidence="8">
    <location>
        <begin position="264"/>
        <end position="283"/>
    </location>
</feature>
<dbReference type="RefSeq" id="WP_309957243.1">
    <property type="nucleotide sequence ID" value="NZ_JAVDUJ010000001.1"/>
</dbReference>
<evidence type="ECO:0000313" key="10">
    <source>
        <dbReference type="EMBL" id="MDR6940061.1"/>
    </source>
</evidence>
<dbReference type="InterPro" id="IPR036259">
    <property type="entry name" value="MFS_trans_sf"/>
</dbReference>
<feature type="transmembrane region" description="Helical" evidence="8">
    <location>
        <begin position="199"/>
        <end position="220"/>
    </location>
</feature>
<evidence type="ECO:0000259" key="9">
    <source>
        <dbReference type="PROSITE" id="PS50850"/>
    </source>
</evidence>
<feature type="transmembrane region" description="Helical" evidence="8">
    <location>
        <begin position="232"/>
        <end position="252"/>
    </location>
</feature>
<evidence type="ECO:0000256" key="7">
    <source>
        <dbReference type="SAM" id="MobiDB-lite"/>
    </source>
</evidence>
<feature type="transmembrane region" description="Helical" evidence="8">
    <location>
        <begin position="304"/>
        <end position="326"/>
    </location>
</feature>
<comment type="subcellular location">
    <subcellularLocation>
        <location evidence="1">Cell membrane</location>
        <topology evidence="1">Multi-pass membrane protein</topology>
    </subcellularLocation>
</comment>
<dbReference type="PROSITE" id="PS50850">
    <property type="entry name" value="MFS"/>
    <property type="match status" value="1"/>
</dbReference>
<dbReference type="Pfam" id="PF07690">
    <property type="entry name" value="MFS_1"/>
    <property type="match status" value="1"/>
</dbReference>
<organism evidence="10 11">
    <name type="scientific">Arcanobacterium hippocoleae</name>
    <dbReference type="NCBI Taxonomy" id="149017"/>
    <lineage>
        <taxon>Bacteria</taxon>
        <taxon>Bacillati</taxon>
        <taxon>Actinomycetota</taxon>
        <taxon>Actinomycetes</taxon>
        <taxon>Actinomycetales</taxon>
        <taxon>Actinomycetaceae</taxon>
        <taxon>Arcanobacterium</taxon>
    </lineage>
</organism>
<accession>A0ABU1T474</accession>
<feature type="transmembrane region" description="Helical" evidence="8">
    <location>
        <begin position="366"/>
        <end position="386"/>
    </location>
</feature>
<keyword evidence="5 8" id="KW-1133">Transmembrane helix</keyword>
<evidence type="ECO:0000256" key="3">
    <source>
        <dbReference type="ARBA" id="ARBA00022475"/>
    </source>
</evidence>
<name>A0ABU1T474_9ACTO</name>
<evidence type="ECO:0000256" key="8">
    <source>
        <dbReference type="SAM" id="Phobius"/>
    </source>
</evidence>
<feature type="compositionally biased region" description="Polar residues" evidence="7">
    <location>
        <begin position="8"/>
        <end position="18"/>
    </location>
</feature>
<dbReference type="PANTHER" id="PTHR42718">
    <property type="entry name" value="MAJOR FACILITATOR SUPERFAMILY MULTIDRUG TRANSPORTER MFSC"/>
    <property type="match status" value="1"/>
</dbReference>
<evidence type="ECO:0000256" key="4">
    <source>
        <dbReference type="ARBA" id="ARBA00022692"/>
    </source>
</evidence>
<proteinExistence type="predicted"/>
<dbReference type="CDD" id="cd17321">
    <property type="entry name" value="MFS_MMR_MDR_like"/>
    <property type="match status" value="1"/>
</dbReference>